<dbReference type="GO" id="GO:0007059">
    <property type="term" value="P:chromosome segregation"/>
    <property type="evidence" value="ECO:0007669"/>
    <property type="project" value="TreeGrafter"/>
</dbReference>
<dbReference type="GO" id="GO:0000278">
    <property type="term" value="P:mitotic cell cycle"/>
    <property type="evidence" value="ECO:0007669"/>
    <property type="project" value="InterPro"/>
</dbReference>
<keyword evidence="9" id="KW-1185">Reference proteome</keyword>
<keyword evidence="3" id="KW-0158">Chromosome</keyword>
<keyword evidence="6" id="KW-0137">Centromere</keyword>
<sequence>MAQDDTVTRKLKNQLEKLYPDKTLATNTDIMIYLDYQLFMRSLIEEAERIAENENSRRIDESHVEKAANVVLQKFRG</sequence>
<proteinExistence type="inferred from homology"/>
<evidence type="ECO:0000256" key="4">
    <source>
        <dbReference type="ARBA" id="ARBA00022838"/>
    </source>
</evidence>
<evidence type="ECO:0000256" key="2">
    <source>
        <dbReference type="ARBA" id="ARBA00004629"/>
    </source>
</evidence>
<dbReference type="GO" id="GO:0046982">
    <property type="term" value="F:protein heterodimerization activity"/>
    <property type="evidence" value="ECO:0007669"/>
    <property type="project" value="InterPro"/>
</dbReference>
<accession>A0A1X2HC84</accession>
<evidence type="ECO:0000256" key="7">
    <source>
        <dbReference type="ARBA" id="ARBA00038432"/>
    </source>
</evidence>
<dbReference type="GO" id="GO:0051382">
    <property type="term" value="P:kinetochore assembly"/>
    <property type="evidence" value="ECO:0007669"/>
    <property type="project" value="InterPro"/>
</dbReference>
<comment type="subcellular location">
    <subcellularLocation>
        <location evidence="2">Chromosome</location>
        <location evidence="2">Centromere</location>
        <location evidence="2">Kinetochore</location>
    </subcellularLocation>
    <subcellularLocation>
        <location evidence="1">Nucleus</location>
    </subcellularLocation>
</comment>
<evidence type="ECO:0000313" key="9">
    <source>
        <dbReference type="Proteomes" id="UP000242180"/>
    </source>
</evidence>
<name>A0A1X2HC84_SYNRA</name>
<keyword evidence="5" id="KW-0539">Nucleus</keyword>
<reference evidence="8 9" key="1">
    <citation type="submission" date="2016-07" db="EMBL/GenBank/DDBJ databases">
        <title>Pervasive Adenine N6-methylation of Active Genes in Fungi.</title>
        <authorList>
            <consortium name="DOE Joint Genome Institute"/>
            <person name="Mondo S.J."/>
            <person name="Dannebaum R.O."/>
            <person name="Kuo R.C."/>
            <person name="Labutti K."/>
            <person name="Haridas S."/>
            <person name="Kuo A."/>
            <person name="Salamov A."/>
            <person name="Ahrendt S.R."/>
            <person name="Lipzen A."/>
            <person name="Sullivan W."/>
            <person name="Andreopoulos W.B."/>
            <person name="Clum A."/>
            <person name="Lindquist E."/>
            <person name="Daum C."/>
            <person name="Ramamoorthy G.K."/>
            <person name="Gryganskyi A."/>
            <person name="Culley D."/>
            <person name="Magnuson J.K."/>
            <person name="James T.Y."/>
            <person name="O'Malley M.A."/>
            <person name="Stajich J.E."/>
            <person name="Spatafora J.W."/>
            <person name="Visel A."/>
            <person name="Grigoriev I.V."/>
        </authorList>
    </citation>
    <scope>NUCLEOTIDE SEQUENCE [LARGE SCALE GENOMIC DNA]</scope>
    <source>
        <strain evidence="8 9">NRRL 2496</strain>
    </source>
</reference>
<dbReference type="OrthoDB" id="2543597at2759"/>
<dbReference type="InParanoid" id="A0A1X2HC84"/>
<dbReference type="Pfam" id="PF15510">
    <property type="entry name" value="CENP-W"/>
    <property type="match status" value="1"/>
</dbReference>
<protein>
    <recommendedName>
        <fullName evidence="10">Transcription factor CBF/NF-Y/archaeal histone domain-containing protein</fullName>
    </recommendedName>
</protein>
<evidence type="ECO:0008006" key="10">
    <source>
        <dbReference type="Google" id="ProtNLM"/>
    </source>
</evidence>
<dbReference type="Gene3D" id="1.10.20.10">
    <property type="entry name" value="Histone, subunit A"/>
    <property type="match status" value="1"/>
</dbReference>
<dbReference type="OMA" id="TDIMIYL"/>
<dbReference type="GO" id="GO:0003677">
    <property type="term" value="F:DNA binding"/>
    <property type="evidence" value="ECO:0007669"/>
    <property type="project" value="InterPro"/>
</dbReference>
<evidence type="ECO:0000256" key="6">
    <source>
        <dbReference type="ARBA" id="ARBA00023328"/>
    </source>
</evidence>
<evidence type="ECO:0000256" key="3">
    <source>
        <dbReference type="ARBA" id="ARBA00022454"/>
    </source>
</evidence>
<organism evidence="8 9">
    <name type="scientific">Syncephalastrum racemosum</name>
    <name type="common">Filamentous fungus</name>
    <dbReference type="NCBI Taxonomy" id="13706"/>
    <lineage>
        <taxon>Eukaryota</taxon>
        <taxon>Fungi</taxon>
        <taxon>Fungi incertae sedis</taxon>
        <taxon>Mucoromycota</taxon>
        <taxon>Mucoromycotina</taxon>
        <taxon>Mucoromycetes</taxon>
        <taxon>Mucorales</taxon>
        <taxon>Syncephalastraceae</taxon>
        <taxon>Syncephalastrum</taxon>
    </lineage>
</organism>
<dbReference type="PANTHER" id="PTHR34832:SF1">
    <property type="entry name" value="CENTROMERE PROTEIN W"/>
    <property type="match status" value="1"/>
</dbReference>
<dbReference type="GO" id="GO:0005654">
    <property type="term" value="C:nucleoplasm"/>
    <property type="evidence" value="ECO:0007669"/>
    <property type="project" value="TreeGrafter"/>
</dbReference>
<dbReference type="InterPro" id="IPR028847">
    <property type="entry name" value="CENP-W"/>
</dbReference>
<dbReference type="GO" id="GO:0000776">
    <property type="term" value="C:kinetochore"/>
    <property type="evidence" value="ECO:0007669"/>
    <property type="project" value="UniProtKB-KW"/>
</dbReference>
<comment type="similarity">
    <text evidence="7">Belongs to the CENP-W/WIP1 family.</text>
</comment>
<evidence type="ECO:0000256" key="1">
    <source>
        <dbReference type="ARBA" id="ARBA00004123"/>
    </source>
</evidence>
<dbReference type="CDD" id="cd13732">
    <property type="entry name" value="HFD_CENP-W"/>
    <property type="match status" value="1"/>
</dbReference>
<dbReference type="FunCoup" id="A0A1X2HC84">
    <property type="interactions" value="3"/>
</dbReference>
<dbReference type="InterPro" id="IPR052484">
    <property type="entry name" value="CENP-W/WIP1"/>
</dbReference>
<dbReference type="Proteomes" id="UP000242180">
    <property type="component" value="Unassembled WGS sequence"/>
</dbReference>
<dbReference type="PANTHER" id="PTHR34832">
    <property type="entry name" value="CENTROMERE PROTEIN W"/>
    <property type="match status" value="1"/>
</dbReference>
<comment type="caution">
    <text evidence="8">The sequence shown here is derived from an EMBL/GenBank/DDBJ whole genome shotgun (WGS) entry which is preliminary data.</text>
</comment>
<dbReference type="EMBL" id="MCGN01000005">
    <property type="protein sequence ID" value="ORY96360.1"/>
    <property type="molecule type" value="Genomic_DNA"/>
</dbReference>
<gene>
    <name evidence="8" type="ORF">BCR43DRAFT_491567</name>
</gene>
<dbReference type="AlphaFoldDB" id="A0A1X2HC84"/>
<evidence type="ECO:0000313" key="8">
    <source>
        <dbReference type="EMBL" id="ORY96360.1"/>
    </source>
</evidence>
<dbReference type="InterPro" id="IPR009072">
    <property type="entry name" value="Histone-fold"/>
</dbReference>
<evidence type="ECO:0000256" key="5">
    <source>
        <dbReference type="ARBA" id="ARBA00023242"/>
    </source>
</evidence>
<keyword evidence="4" id="KW-0995">Kinetochore</keyword>